<organism evidence="2 3">
    <name type="scientific">Labedaea rhizosphaerae</name>
    <dbReference type="NCBI Taxonomy" id="598644"/>
    <lineage>
        <taxon>Bacteria</taxon>
        <taxon>Bacillati</taxon>
        <taxon>Actinomycetota</taxon>
        <taxon>Actinomycetes</taxon>
        <taxon>Pseudonocardiales</taxon>
        <taxon>Pseudonocardiaceae</taxon>
        <taxon>Labedaea</taxon>
    </lineage>
</organism>
<accession>A0A4R6RU86</accession>
<comment type="caution">
    <text evidence="2">The sequence shown here is derived from an EMBL/GenBank/DDBJ whole genome shotgun (WGS) entry which is preliminary data.</text>
</comment>
<evidence type="ECO:0000313" key="2">
    <source>
        <dbReference type="EMBL" id="TDP89606.1"/>
    </source>
</evidence>
<dbReference type="OrthoDB" id="9134227at2"/>
<dbReference type="InterPro" id="IPR047721">
    <property type="entry name" value="DrmB"/>
</dbReference>
<dbReference type="RefSeq" id="WP_133854311.1">
    <property type="nucleotide sequence ID" value="NZ_SNXZ01000012.1"/>
</dbReference>
<name>A0A4R6RU86_LABRH</name>
<proteinExistence type="predicted"/>
<dbReference type="Proteomes" id="UP000295444">
    <property type="component" value="Unassembled WGS sequence"/>
</dbReference>
<dbReference type="NCBIfam" id="NF038324">
    <property type="entry name" value="DrmB_fam"/>
    <property type="match status" value="1"/>
</dbReference>
<sequence>MSTGNMRRAQLVTPFGVGAMSVLVDGTSVITAGLDHWFPKSDPTFAPEDFIVHDWRLESRLKVKEFRLPPDYRTQAGSDPRNVRLTVPVLRFPCWSFCMYCKRLAHKPLSFQDVVRCDDPAHEGRKRKGPRMSQVPFVTICTDGHLDDFPFAEWVHRSHNPRCRGVLRLFSIGGGGLEGQVVRCGYDAQGKRDERLGCGASRSLQGITTVRPRGRDGAERTVLTEDLAGSGGDPYYCTGARPWLHQVDGPCDKAVRAALRAAGNVYFPKVESSIYLPQQEGLVSAAMRDLLRRADVGPVLSLLFSFAGAAATAAQIRDALPAELFADHSDEELVAAYRDLHGIGAEPPAAIDETDLDDLEVEGLWRYPEFKKIRETPDDDALRATDPEVHPDLTSHIGRVRSVNVLVETRALRGFTRGQDGELKLPVGKAMLRRKGLAPDKDWLPAYVVKGEGIYIEIDPKQLARWEARGDIQDRADKIGTRYGQVMIDRGARARDLSPRFIMMHTLAHLLINELVFACGYSSASLRERLYVSRQGGRDMAGLLIYTAAGDSEGTMGGLVRMARTERLRSVFAAALRDARWCSTDPVCMDAGQKGQGPDSCNMAACHGCAHLPETSCEEFNRFLDRGLVVGTFADPTLGFFSGITL</sequence>
<dbReference type="Pfam" id="PF09369">
    <property type="entry name" value="MZB"/>
    <property type="match status" value="1"/>
</dbReference>
<keyword evidence="3" id="KW-1185">Reference proteome</keyword>
<dbReference type="InterPro" id="IPR018973">
    <property type="entry name" value="MZB"/>
</dbReference>
<dbReference type="AlphaFoldDB" id="A0A4R6RU86"/>
<feature type="domain" description="MrfA-like Zn-binding" evidence="1">
    <location>
        <begin position="507"/>
        <end position="609"/>
    </location>
</feature>
<gene>
    <name evidence="2" type="ORF">EV186_1126</name>
</gene>
<evidence type="ECO:0000313" key="3">
    <source>
        <dbReference type="Proteomes" id="UP000295444"/>
    </source>
</evidence>
<evidence type="ECO:0000259" key="1">
    <source>
        <dbReference type="Pfam" id="PF09369"/>
    </source>
</evidence>
<reference evidence="2 3" key="1">
    <citation type="submission" date="2019-03" db="EMBL/GenBank/DDBJ databases">
        <title>Genomic Encyclopedia of Type Strains, Phase IV (KMG-IV): sequencing the most valuable type-strain genomes for metagenomic binning, comparative biology and taxonomic classification.</title>
        <authorList>
            <person name="Goeker M."/>
        </authorList>
    </citation>
    <scope>NUCLEOTIDE SEQUENCE [LARGE SCALE GENOMIC DNA]</scope>
    <source>
        <strain evidence="2 3">DSM 45361</strain>
    </source>
</reference>
<dbReference type="EMBL" id="SNXZ01000012">
    <property type="protein sequence ID" value="TDP89606.1"/>
    <property type="molecule type" value="Genomic_DNA"/>
</dbReference>
<protein>
    <submittedName>
        <fullName evidence="2">Uncharacterized protein DUF1998</fullName>
    </submittedName>
</protein>